<reference evidence="1 2" key="1">
    <citation type="submission" date="2016-04" db="EMBL/GenBank/DDBJ databases">
        <title>Evolutionary innovation and constraint leading to complex multicellularity in the Ascomycota.</title>
        <authorList>
            <person name="Cisse O."/>
            <person name="Nguyen A."/>
            <person name="Hewitt D.A."/>
            <person name="Jedd G."/>
            <person name="Stajich J.E."/>
        </authorList>
    </citation>
    <scope>NUCLEOTIDE SEQUENCE [LARGE SCALE GENOMIC DNA]</scope>
    <source>
        <strain evidence="1 2">DAH-3</strain>
    </source>
</reference>
<feature type="non-terminal residue" evidence="1">
    <location>
        <position position="1"/>
    </location>
</feature>
<dbReference type="AlphaFoldDB" id="A0A1U7LKK5"/>
<organism evidence="1 2">
    <name type="scientific">Neolecta irregularis (strain DAH-3)</name>
    <dbReference type="NCBI Taxonomy" id="1198029"/>
    <lineage>
        <taxon>Eukaryota</taxon>
        <taxon>Fungi</taxon>
        <taxon>Dikarya</taxon>
        <taxon>Ascomycota</taxon>
        <taxon>Taphrinomycotina</taxon>
        <taxon>Neolectales</taxon>
        <taxon>Neolectaceae</taxon>
        <taxon>Neolecta</taxon>
    </lineage>
</organism>
<comment type="caution">
    <text evidence="1">The sequence shown here is derived from an EMBL/GenBank/DDBJ whole genome shotgun (WGS) entry which is preliminary data.</text>
</comment>
<evidence type="ECO:0000313" key="2">
    <source>
        <dbReference type="Proteomes" id="UP000186594"/>
    </source>
</evidence>
<proteinExistence type="predicted"/>
<evidence type="ECO:0000313" key="1">
    <source>
        <dbReference type="EMBL" id="OLL23184.1"/>
    </source>
</evidence>
<dbReference type="Proteomes" id="UP000186594">
    <property type="component" value="Unassembled WGS sequence"/>
</dbReference>
<keyword evidence="2" id="KW-1185">Reference proteome</keyword>
<protein>
    <submittedName>
        <fullName evidence="1">Uncharacterized protein</fullName>
    </submittedName>
</protein>
<gene>
    <name evidence="1" type="ORF">NEOLI_004036</name>
</gene>
<sequence>TSKAFKFRSDDNILYRTHFFDDYSYPTQQIQIDIPDGEAGDDLPAYAFIFERCPAHLRDPSFARDLSPEYIPSDHDHSPIPWSEVLDVLPRNHLLKQSILDIDPDFTSTFIKFVQIEDSSPYAVLRILVAEDIFLAARYLHTAYLFAILYGEYANVISSLPSEQLQDPLFRNWDITSMIRISHSSYDILAYTPLPSQSPSTSLFTTKLLQWESDHTAIILNLEPPVSRLTLYEEDSSRVVDIQYVLNEPKDILPVAIELGNRYELLFPRKTVSPRQLYEKKGINGIPEIVLSDFQLV</sequence>
<feature type="non-terminal residue" evidence="1">
    <location>
        <position position="297"/>
    </location>
</feature>
<dbReference type="EMBL" id="LXFE01002184">
    <property type="protein sequence ID" value="OLL23184.1"/>
    <property type="molecule type" value="Genomic_DNA"/>
</dbReference>
<name>A0A1U7LKK5_NEOID</name>
<accession>A0A1U7LKK5</accession>